<sequence length="1164" mass="130074">MAQYDLYNSPSFLPIKGDSDSSSSSSSNYNSYELYKDMQRIPNVPMPSSLNKRKRLFTAGSPKRTKKLHDYLMQAKLSLVTSTPRVDEAYCTSGFTCGLSPVALRRDSIIHINGRKSTNINNNNCSVKVAPRHRMSLKNIKLKKRKGKRIGTKVHKRTNKAINTGPGNCTPTYYEERETQTSNSCWADGKTEEKCISNPINLLKDKLIGNTDVLRNSFSERIQSIQSPRSPFKINNSISKIVSNIDRLSYSPASPISTGSDKVENGKEIFKYPQKDNWEVKENTMGDKRSVNDHCGVVKEKEVPKISECLIEENRSTLSNMPTNDRVLRSRSRTPQIPEICIEQKKRRTTKKKKGAPGSNIANSDSEMKVSSPSESRHHTLEGSHLNPSSFINCNRLHSRLTSRLLSDCSSVSSEPENKQRTLEGFHLNPTSFVNCNRMRTRQASRLLSECSSVSTEHTLRAIPENLSESVVEDRKNSKTNNTKRKKEVKQGNNTQDQDTKINSEKYNLVDRENSSTKNKTADSASSLENNQNSVIHLTDCRVECVKLSRNKCQESKEVDIVREKGGGSVQNFEISRQSYFTETIPERSACATNYEEQNHCVPQTENTIYSAAINDKQEIIDVKDDDLTIDQINVSATGSLSRALRERCDIVKDLIDNGAPDVEDIECVKEQHVQSLPTGTNVQTRNMKKRTCSITTQPSESGHNTNGSQVNHNPAEFVIPTKGTKVPSKTNKKPNTRRKTNAKKPPPNDTSEDTPITNNSKRNNRNSTQRKTTNEHIVLKQYIRTRKSGFVRLEETQPSYSEDSTANDTGRPRRTARPPRAFIQATFVDTRHIRKLSSASTVSTNSDRKNTTRKTSTTSTRRKRTTKINVSIKSDTIDNDHVNETNATKRRKETKTSPNQRKHQATKTDVSPNGKRTEILHSVDQDTMPNFTTTENCEPSTRSHDFPQAYTLPTLPDDSNIPAGINETGVTALDGSADDTIVPIEDNAEVSSTPKVIILQNMPIPSGSKVKSREGGSKINNSENENYGQKGAVGPSHSTDHIIQAVVNNQSTPLQWFADPPQLDASQNISVMFCLTNLKSHMCTSSCGFILYGPGQKKSSFPKNHALVYKVERGNAEVTQQFITRTFGVSACFYIPLGSPYTIKNLSDTEPLILFFTKIGSLS</sequence>
<feature type="region of interest" description="Disordered" evidence="1">
    <location>
        <begin position="341"/>
        <end position="389"/>
    </location>
</feature>
<accession>A0A5N4B1J9</accession>
<protein>
    <recommendedName>
        <fullName evidence="4">Mif2/CENP-C cupin domain-containing protein</fullName>
    </recommendedName>
</protein>
<keyword evidence="3" id="KW-1185">Reference proteome</keyword>
<feature type="compositionally biased region" description="Low complexity" evidence="1">
    <location>
        <begin position="758"/>
        <end position="772"/>
    </location>
</feature>
<dbReference type="Proteomes" id="UP000327044">
    <property type="component" value="Unassembled WGS sequence"/>
</dbReference>
<evidence type="ECO:0000256" key="1">
    <source>
        <dbReference type="SAM" id="MobiDB-lite"/>
    </source>
</evidence>
<dbReference type="AlphaFoldDB" id="A0A5N4B1J9"/>
<name>A0A5N4B1J9_PHOPY</name>
<proteinExistence type="predicted"/>
<dbReference type="OrthoDB" id="1939643at2759"/>
<organism evidence="2 3">
    <name type="scientific">Photinus pyralis</name>
    <name type="common">Common eastern firefly</name>
    <name type="synonym">Lampyris pyralis</name>
    <dbReference type="NCBI Taxonomy" id="7054"/>
    <lineage>
        <taxon>Eukaryota</taxon>
        <taxon>Metazoa</taxon>
        <taxon>Ecdysozoa</taxon>
        <taxon>Arthropoda</taxon>
        <taxon>Hexapoda</taxon>
        <taxon>Insecta</taxon>
        <taxon>Pterygota</taxon>
        <taxon>Neoptera</taxon>
        <taxon>Endopterygota</taxon>
        <taxon>Coleoptera</taxon>
        <taxon>Polyphaga</taxon>
        <taxon>Elateriformia</taxon>
        <taxon>Elateroidea</taxon>
        <taxon>Lampyridae</taxon>
        <taxon>Lampyrinae</taxon>
        <taxon>Photinus</taxon>
    </lineage>
</organism>
<dbReference type="EMBL" id="VVIM01000001">
    <property type="protein sequence ID" value="KAB0803481.1"/>
    <property type="molecule type" value="Genomic_DNA"/>
</dbReference>
<feature type="region of interest" description="Disordered" evidence="1">
    <location>
        <begin position="1008"/>
        <end position="1036"/>
    </location>
</feature>
<feature type="region of interest" description="Disordered" evidence="1">
    <location>
        <begin position="838"/>
        <end position="915"/>
    </location>
</feature>
<evidence type="ECO:0008006" key="4">
    <source>
        <dbReference type="Google" id="ProtNLM"/>
    </source>
</evidence>
<feature type="region of interest" description="Disordered" evidence="1">
    <location>
        <begin position="465"/>
        <end position="529"/>
    </location>
</feature>
<evidence type="ECO:0000313" key="3">
    <source>
        <dbReference type="Proteomes" id="UP000327044"/>
    </source>
</evidence>
<reference evidence="2 3" key="1">
    <citation type="journal article" date="2018" name="Elife">
        <title>Firefly genomes illuminate parallel origins of bioluminescence in beetles.</title>
        <authorList>
            <person name="Fallon T.R."/>
            <person name="Lower S.E."/>
            <person name="Chang C.H."/>
            <person name="Bessho-Uehara M."/>
            <person name="Martin G.J."/>
            <person name="Bewick A.J."/>
            <person name="Behringer M."/>
            <person name="Debat H.J."/>
            <person name="Wong I."/>
            <person name="Day J.C."/>
            <person name="Suvorov A."/>
            <person name="Silva C.J."/>
            <person name="Stanger-Hall K.F."/>
            <person name="Hall D.W."/>
            <person name="Schmitz R.J."/>
            <person name="Nelson D.R."/>
            <person name="Lewis S.M."/>
            <person name="Shigenobu S."/>
            <person name="Bybee S.M."/>
            <person name="Larracuente A.M."/>
            <person name="Oba Y."/>
            <person name="Weng J.K."/>
        </authorList>
    </citation>
    <scope>NUCLEOTIDE SEQUENCE [LARGE SCALE GENOMIC DNA]</scope>
    <source>
        <strain evidence="2">1611_PpyrPB1</strain>
        <tissue evidence="2">Whole body</tissue>
    </source>
</reference>
<feature type="compositionally biased region" description="Polar residues" evidence="1">
    <location>
        <begin position="360"/>
        <end position="374"/>
    </location>
</feature>
<comment type="caution">
    <text evidence="2">The sequence shown here is derived from an EMBL/GenBank/DDBJ whole genome shotgun (WGS) entry which is preliminary data.</text>
</comment>
<dbReference type="InterPro" id="IPR014710">
    <property type="entry name" value="RmlC-like_jellyroll"/>
</dbReference>
<feature type="compositionally biased region" description="Polar residues" evidence="1">
    <location>
        <begin position="516"/>
        <end position="529"/>
    </location>
</feature>
<feature type="compositionally biased region" description="Basic residues" evidence="1">
    <location>
        <begin position="731"/>
        <end position="743"/>
    </location>
</feature>
<feature type="compositionally biased region" description="Basic residues" evidence="1">
    <location>
        <begin position="345"/>
        <end position="355"/>
    </location>
</feature>
<feature type="compositionally biased region" description="Basic and acidic residues" evidence="1">
    <location>
        <begin position="498"/>
        <end position="515"/>
    </location>
</feature>
<dbReference type="Gene3D" id="2.60.120.10">
    <property type="entry name" value="Jelly Rolls"/>
    <property type="match status" value="1"/>
</dbReference>
<feature type="compositionally biased region" description="Polar residues" evidence="1">
    <location>
        <begin position="797"/>
        <end position="809"/>
    </location>
</feature>
<feature type="compositionally biased region" description="Polar residues" evidence="1">
    <location>
        <begin position="695"/>
        <end position="713"/>
    </location>
</feature>
<evidence type="ECO:0000313" key="2">
    <source>
        <dbReference type="EMBL" id="KAB0803481.1"/>
    </source>
</evidence>
<gene>
    <name evidence="2" type="ORF">PPYR_00451</name>
</gene>
<dbReference type="InParanoid" id="A0A5N4B1J9"/>
<feature type="region of interest" description="Disordered" evidence="1">
    <location>
        <begin position="695"/>
        <end position="822"/>
    </location>
</feature>
<feature type="compositionally biased region" description="Polar residues" evidence="1">
    <location>
        <begin position="1019"/>
        <end position="1028"/>
    </location>
</feature>